<name>A0A7S2QF90_9DINO</name>
<organism evidence="1">
    <name type="scientific">Zooxanthella nutricula</name>
    <dbReference type="NCBI Taxonomy" id="1333877"/>
    <lineage>
        <taxon>Eukaryota</taxon>
        <taxon>Sar</taxon>
        <taxon>Alveolata</taxon>
        <taxon>Dinophyceae</taxon>
        <taxon>Peridiniales</taxon>
        <taxon>Peridiniales incertae sedis</taxon>
        <taxon>Zooxanthella</taxon>
    </lineage>
</organism>
<dbReference type="InterPro" id="IPR036188">
    <property type="entry name" value="FAD/NAD-bd_sf"/>
</dbReference>
<evidence type="ECO:0000313" key="1">
    <source>
        <dbReference type="EMBL" id="CAD9640853.1"/>
    </source>
</evidence>
<dbReference type="SUPFAM" id="SSF51905">
    <property type="entry name" value="FAD/NAD(P)-binding domain"/>
    <property type="match status" value="1"/>
</dbReference>
<sequence>MWPGALVFPRAVVYPGEEEFGGPVDYAVEMRFDYSHVPGKVVTIIGHGAFTMENIRTCLEESAKHIYVLCRKMNLTCPRPVSWLINQANPPLAGAQVLNMLQRVYKHIIVDGQTVDPWEMHSVHGNAARTNATIMQKTRFGIGDVYFLAAAYGLMEIVIGEVKRMTHHTLHLNTGRKLQCEAVLKCTGCLGDWKVDKLLHIREMRGIFVNLDPRRVVSGEADGINASQFAATTAGPGYYSMAKMVLHFWDTPGDWTRLTDIGVLDMLPTSRAGEPNEEFPAYFFTAAHAQSSSILLEGSSPLLAMKSASGSEYKKYIQRLCVPKERIIREAKADWEQYEKKFRDRGMVPADAPYVEYLFTEEDIDREFKIHDDYAAKRYA</sequence>
<reference evidence="1" key="1">
    <citation type="submission" date="2021-01" db="EMBL/GenBank/DDBJ databases">
        <authorList>
            <person name="Corre E."/>
            <person name="Pelletier E."/>
            <person name="Niang G."/>
            <person name="Scheremetjew M."/>
            <person name="Finn R."/>
            <person name="Kale V."/>
            <person name="Holt S."/>
            <person name="Cochrane G."/>
            <person name="Meng A."/>
            <person name="Brown T."/>
            <person name="Cohen L."/>
        </authorList>
    </citation>
    <scope>NUCLEOTIDE SEQUENCE</scope>
    <source>
        <strain evidence="1">RCC3387</strain>
    </source>
</reference>
<gene>
    <name evidence="1" type="ORF">BRAN1462_LOCUS58675</name>
</gene>
<dbReference type="AlphaFoldDB" id="A0A7S2QF90"/>
<proteinExistence type="predicted"/>
<accession>A0A7S2QF90</accession>
<protein>
    <submittedName>
        <fullName evidence="1">Uncharacterized protein</fullName>
    </submittedName>
</protein>
<dbReference type="EMBL" id="HBGW01092455">
    <property type="protein sequence ID" value="CAD9640853.1"/>
    <property type="molecule type" value="Transcribed_RNA"/>
</dbReference>